<protein>
    <recommendedName>
        <fullName evidence="3">F-box domain-containing protein</fullName>
    </recommendedName>
</protein>
<proteinExistence type="predicted"/>
<dbReference type="InterPro" id="IPR032675">
    <property type="entry name" value="LRR_dom_sf"/>
</dbReference>
<reference evidence="1" key="1">
    <citation type="submission" date="2021-03" db="EMBL/GenBank/DDBJ databases">
        <title>Evolutionary innovations through gain and loss of genes in the ectomycorrhizal Boletales.</title>
        <authorList>
            <person name="Wu G."/>
            <person name="Miyauchi S."/>
            <person name="Morin E."/>
            <person name="Yang Z.-L."/>
            <person name="Xu J."/>
            <person name="Martin F.M."/>
        </authorList>
    </citation>
    <scope>NUCLEOTIDE SEQUENCE</scope>
    <source>
        <strain evidence="1">BR01</strain>
    </source>
</reference>
<organism evidence="1 2">
    <name type="scientific">Boletus reticuloceps</name>
    <dbReference type="NCBI Taxonomy" id="495285"/>
    <lineage>
        <taxon>Eukaryota</taxon>
        <taxon>Fungi</taxon>
        <taxon>Dikarya</taxon>
        <taxon>Basidiomycota</taxon>
        <taxon>Agaricomycotina</taxon>
        <taxon>Agaricomycetes</taxon>
        <taxon>Agaricomycetidae</taxon>
        <taxon>Boletales</taxon>
        <taxon>Boletineae</taxon>
        <taxon>Boletaceae</taxon>
        <taxon>Boletoideae</taxon>
        <taxon>Boletus</taxon>
    </lineage>
</organism>
<comment type="caution">
    <text evidence="1">The sequence shown here is derived from an EMBL/GenBank/DDBJ whole genome shotgun (WGS) entry which is preliminary data.</text>
</comment>
<sequence>MTGAHLPPEVWLCIFHHVAHVPGTLVPDIYAHASLIGPIYSKSCSAALRETLVTTRALVRVCKQWWHLAIPYLYRSVYIGRARCLSSLSGTLVRSATGKGTLVATRPLGEYTQRLDIAIRDHAENAQAELDSLAALIMCMPHLAIVSFSITSNYAPSDLPSNILDALQHSAASLRVLDWSSTRLEPSASRIVDLLAKCTQLRILNCPRLVWSKELEHDCIPPTVTTLRLHALIPVQIVSAYKHLLPHFDPNTVRRPGPTALQELILDLNRDLYHWKAFLHVYSDQLVSVQLYVPTLYSINVDGHLQLLARTCPRLRRLTITSDRFSSFIRPHPHLIFPSIAYLGLRATRTQSPRPDFETLFALLLELRSSVPSLQVVQLLNEHNLQCLLKTHTRFAVRALQPFMDASPFRVEDRDGVLLTGLRRSCMMIVLGLTGFGLN</sequence>
<keyword evidence="2" id="KW-1185">Reference proteome</keyword>
<dbReference type="Proteomes" id="UP000683000">
    <property type="component" value="Unassembled WGS sequence"/>
</dbReference>
<dbReference type="Gene3D" id="3.80.10.10">
    <property type="entry name" value="Ribonuclease Inhibitor"/>
    <property type="match status" value="1"/>
</dbReference>
<accession>A0A8I2YPV5</accession>
<dbReference type="OrthoDB" id="3256525at2759"/>
<evidence type="ECO:0008006" key="3">
    <source>
        <dbReference type="Google" id="ProtNLM"/>
    </source>
</evidence>
<evidence type="ECO:0000313" key="2">
    <source>
        <dbReference type="Proteomes" id="UP000683000"/>
    </source>
</evidence>
<evidence type="ECO:0000313" key="1">
    <source>
        <dbReference type="EMBL" id="KAG6375840.1"/>
    </source>
</evidence>
<dbReference type="AlphaFoldDB" id="A0A8I2YPV5"/>
<gene>
    <name evidence="1" type="ORF">JVT61DRAFT_2699</name>
</gene>
<name>A0A8I2YPV5_9AGAM</name>
<dbReference type="EMBL" id="JAGFBS010000013">
    <property type="protein sequence ID" value="KAG6375840.1"/>
    <property type="molecule type" value="Genomic_DNA"/>
</dbReference>